<evidence type="ECO:0000256" key="1">
    <source>
        <dbReference type="SAM" id="MobiDB-lite"/>
    </source>
</evidence>
<feature type="compositionally biased region" description="Basic and acidic residues" evidence="1">
    <location>
        <begin position="187"/>
        <end position="201"/>
    </location>
</feature>
<comment type="caution">
    <text evidence="3">The sequence shown here is derived from an EMBL/GenBank/DDBJ whole genome shotgun (WGS) entry which is preliminary data.</text>
</comment>
<feature type="region of interest" description="Disordered" evidence="1">
    <location>
        <begin position="1293"/>
        <end position="1383"/>
    </location>
</feature>
<feature type="compositionally biased region" description="Polar residues" evidence="1">
    <location>
        <begin position="1242"/>
        <end position="1260"/>
    </location>
</feature>
<sequence length="1444" mass="162015">MSKWATVNFDLDVIAQRQARLDLPDGRSLLDDQERSRRPYLNGRASGGRRGVILKCRFFSLTLEMGRGGGDTAGPRATIIFPLARHSYGASPGCRACTGANDEVRPSCYSAASFPDDGELRSGESPHEFGDPGGERCRPTRVAVKYVVLDSADLRMYESVMYNQASTNRGGEKDMRGSQRQPHNAAQRKETPEKTGQGRKEEDEEDSGKHQLLTKRALVIFLVISVSVFASIPSHHPLLSSSVSPCLLTLLLPRSSRSPYPSRTLLVFVTAYDHLLLCSNKAAGRGRERGEAGVWGEDGVEERKGRKNVEGGGGRLRGEEHEEDGDEENEVGEKGVNTITRKGKTRTQIDHASCRWVVDCSADSGVVPTLVSTPVRRRGRRRGDSHQNMKLTSRGQWHKCHGRVGLIGETKRNRESAQMVVVSGRVSPVPETKRMSEAYVPPMILLLTILSGRASRDHLQVALYVASSRRKLLSSKPLTSRGTPMRALEDSSWSAKVDFIILKRAWALCIEATDEDDESKRRRVHARGLMPLSLKYRNFGVTVLHESTHSRTSTSSSRPRATQQQQHQFSNQNSKLKLGLSSSNKPVRCSAATLQVAPKPSPTAVEEPLCSNKFNPPDGICYSKVSLVQLQILNFLHKLKIEIRTTILDFGATEIQTFTDLNLNFQHTPIPLQIQRSVEEEVYFARYEISSMQHRAEDKHPSSTPWPGGRGVVRMEKTHNKARDHTVFVTRRVRISFALWVTFTIDDNQRRPRHSIPYGSGNCLRRRKYFTYKWRELFTEAVAGTASCISWPLDDTDNHLSVCSSYSLDCMHKCRWLPSLFQPPTISFQPQVLTVGDTFNLNNSLANFTLTGVYDRMNGGTPVSTFSYFNNPFSDGCDISNMSIYYDGQFSPMVIITMTPFSAKLSAQINCDFPVTRLTMTWEGIVTNELGNQLRNNILDDLFTSITLDLLKMLITYLDVSEYSVIPACPDHSNPNTNSTCLRLQPSEFRATYFRLVSGNESVYYPSKDQTQSDDSLILPVPSIPGVAWDPADVSAIIQNMFQMAFHYLRLQMGVVHPNLIYASAELYNHSILPVAPLLVMFDPYLASVNRSRAAMANETYFAQMREIVHLYNTSDRVPVMEYSRTVPKLKPLGSAMTSVFVSTFAMLSTIWAIFSLIAGVLAKMYADRRENKREKESKYDAEARFGVEEQALIEHSRFLNDSASDTLQDEMELMKHRVKLLESYSLPKKANICPNRDIPRMSTSNQSAESRVASTNAQRSIEAYEASQKEGNDRELRRQTAAIFNLDVHQGDGIENEGLDVDSSEKRHAELEKEGERRSSTFDAITTYELPQTAGSHPSNLHYDQSSPDDQARNRRWTSGPAAGARSRHAPTPLLQRGFAGRKDVTSAHQLELWDASGGDPTNRVKFLRLQASRRVRHLDIDGNVGDTAGFKRRRMHIFARRT</sequence>
<reference evidence="3 4" key="1">
    <citation type="journal article" date="2024" name="J Genomics">
        <title>Draft genome sequencing and assembly of Favolaschia claudopus CIRM-BRFM 2984 isolated from oak limbs.</title>
        <authorList>
            <person name="Navarro D."/>
            <person name="Drula E."/>
            <person name="Chaduli D."/>
            <person name="Cazenave R."/>
            <person name="Ahrendt S."/>
            <person name="Wang J."/>
            <person name="Lipzen A."/>
            <person name="Daum C."/>
            <person name="Barry K."/>
            <person name="Grigoriev I.V."/>
            <person name="Favel A."/>
            <person name="Rosso M.N."/>
            <person name="Martin F."/>
        </authorList>
    </citation>
    <scope>NUCLEOTIDE SEQUENCE [LARGE SCALE GENOMIC DNA]</scope>
    <source>
        <strain evidence="3 4">CIRM-BRFM 2984</strain>
    </source>
</reference>
<dbReference type="EMBL" id="JAWWNJ010000149">
    <property type="protein sequence ID" value="KAK6981534.1"/>
    <property type="molecule type" value="Genomic_DNA"/>
</dbReference>
<keyword evidence="2" id="KW-1133">Transmembrane helix</keyword>
<feature type="region of interest" description="Disordered" evidence="1">
    <location>
        <begin position="115"/>
        <end position="136"/>
    </location>
</feature>
<feature type="compositionally biased region" description="Basic and acidic residues" evidence="1">
    <location>
        <begin position="118"/>
        <end position="136"/>
    </location>
</feature>
<evidence type="ECO:0000313" key="4">
    <source>
        <dbReference type="Proteomes" id="UP001362999"/>
    </source>
</evidence>
<evidence type="ECO:0008006" key="5">
    <source>
        <dbReference type="Google" id="ProtNLM"/>
    </source>
</evidence>
<feature type="compositionally biased region" description="Acidic residues" evidence="1">
    <location>
        <begin position="321"/>
        <end position="330"/>
    </location>
</feature>
<feature type="region of interest" description="Disordered" evidence="1">
    <location>
        <begin position="375"/>
        <end position="394"/>
    </location>
</feature>
<organism evidence="3 4">
    <name type="scientific">Favolaschia claudopus</name>
    <dbReference type="NCBI Taxonomy" id="2862362"/>
    <lineage>
        <taxon>Eukaryota</taxon>
        <taxon>Fungi</taxon>
        <taxon>Dikarya</taxon>
        <taxon>Basidiomycota</taxon>
        <taxon>Agaricomycotina</taxon>
        <taxon>Agaricomycetes</taxon>
        <taxon>Agaricomycetidae</taxon>
        <taxon>Agaricales</taxon>
        <taxon>Marasmiineae</taxon>
        <taxon>Mycenaceae</taxon>
        <taxon>Favolaschia</taxon>
    </lineage>
</organism>
<keyword evidence="4" id="KW-1185">Reference proteome</keyword>
<feature type="compositionally biased region" description="Basic and acidic residues" evidence="1">
    <location>
        <begin position="1304"/>
        <end position="1321"/>
    </location>
</feature>
<gene>
    <name evidence="3" type="ORF">R3P38DRAFT_3459982</name>
</gene>
<feature type="compositionally biased region" description="Low complexity" evidence="1">
    <location>
        <begin position="550"/>
        <end position="582"/>
    </location>
</feature>
<dbReference type="Proteomes" id="UP001362999">
    <property type="component" value="Unassembled WGS sequence"/>
</dbReference>
<feature type="region of interest" description="Disordered" evidence="1">
    <location>
        <begin position="166"/>
        <end position="209"/>
    </location>
</feature>
<feature type="region of interest" description="Disordered" evidence="1">
    <location>
        <begin position="1233"/>
        <end position="1276"/>
    </location>
</feature>
<feature type="region of interest" description="Disordered" evidence="1">
    <location>
        <begin position="547"/>
        <end position="582"/>
    </location>
</feature>
<feature type="transmembrane region" description="Helical" evidence="2">
    <location>
        <begin position="1140"/>
        <end position="1163"/>
    </location>
</feature>
<name>A0AAV9ZI12_9AGAR</name>
<evidence type="ECO:0000256" key="2">
    <source>
        <dbReference type="SAM" id="Phobius"/>
    </source>
</evidence>
<evidence type="ECO:0000313" key="3">
    <source>
        <dbReference type="EMBL" id="KAK6981534.1"/>
    </source>
</evidence>
<proteinExistence type="predicted"/>
<keyword evidence="2" id="KW-0472">Membrane</keyword>
<feature type="region of interest" description="Disordered" evidence="1">
    <location>
        <begin position="302"/>
        <end position="334"/>
    </location>
</feature>
<protein>
    <recommendedName>
        <fullName evidence="5">Transmembrane protein</fullName>
    </recommendedName>
</protein>
<feature type="compositionally biased region" description="Polar residues" evidence="1">
    <location>
        <begin position="1322"/>
        <end position="1350"/>
    </location>
</feature>
<keyword evidence="2" id="KW-0812">Transmembrane</keyword>
<accession>A0AAV9ZI12</accession>